<dbReference type="RefSeq" id="XP_024769362.1">
    <property type="nucleotide sequence ID" value="XM_024917889.1"/>
</dbReference>
<reference evidence="1 2" key="1">
    <citation type="submission" date="2016-07" db="EMBL/GenBank/DDBJ databases">
        <title>Multiple horizontal gene transfer events from other fungi enriched the ability of initially mycotrophic Trichoderma (Ascomycota) to feed on dead plant biomass.</title>
        <authorList>
            <consortium name="DOE Joint Genome Institute"/>
            <person name="Aerts A."/>
            <person name="Atanasova L."/>
            <person name="Chenthamara K."/>
            <person name="Zhang J."/>
            <person name="Grujic M."/>
            <person name="Henrissat B."/>
            <person name="Kuo A."/>
            <person name="Salamov A."/>
            <person name="Lipzen A."/>
            <person name="Labutti K."/>
            <person name="Barry K."/>
            <person name="Miao Y."/>
            <person name="Rahimi M.J."/>
            <person name="Shen Q."/>
            <person name="Grigoriev I.V."/>
            <person name="Kubicek C.P."/>
            <person name="Druzhinina I.S."/>
        </authorList>
    </citation>
    <scope>NUCLEOTIDE SEQUENCE [LARGE SCALE GENOMIC DNA]</scope>
    <source>
        <strain evidence="1 2">CBS 226.95</strain>
    </source>
</reference>
<dbReference type="SUPFAM" id="SSF54427">
    <property type="entry name" value="NTF2-like"/>
    <property type="match status" value="1"/>
</dbReference>
<evidence type="ECO:0000313" key="2">
    <source>
        <dbReference type="Proteomes" id="UP000241690"/>
    </source>
</evidence>
<dbReference type="EMBL" id="KZ679691">
    <property type="protein sequence ID" value="PTB49685.1"/>
    <property type="molecule type" value="Genomic_DNA"/>
</dbReference>
<organism evidence="1 2">
    <name type="scientific">Trichoderma harzianum CBS 226.95</name>
    <dbReference type="NCBI Taxonomy" id="983964"/>
    <lineage>
        <taxon>Eukaryota</taxon>
        <taxon>Fungi</taxon>
        <taxon>Dikarya</taxon>
        <taxon>Ascomycota</taxon>
        <taxon>Pezizomycotina</taxon>
        <taxon>Sordariomycetes</taxon>
        <taxon>Hypocreomycetidae</taxon>
        <taxon>Hypocreales</taxon>
        <taxon>Hypocreaceae</taxon>
        <taxon>Trichoderma</taxon>
    </lineage>
</organism>
<evidence type="ECO:0000313" key="1">
    <source>
        <dbReference type="EMBL" id="PTB49685.1"/>
    </source>
</evidence>
<dbReference type="Gene3D" id="3.10.450.50">
    <property type="match status" value="1"/>
</dbReference>
<dbReference type="AlphaFoldDB" id="A0A2T3ZXZ4"/>
<dbReference type="InterPro" id="IPR032710">
    <property type="entry name" value="NTF2-like_dom_sf"/>
</dbReference>
<sequence length="99" mass="11056">MRSLFAADTALETPFAPPHVPRALKGIDEIFNCISGFFQLLRDDFEITQKSIHPVQAKPTGKIYNQGSILYLRAKGVKVMLYGEHFDGTRTAAAFTPDR</sequence>
<protein>
    <submittedName>
        <fullName evidence="1">Uncharacterized protein</fullName>
    </submittedName>
</protein>
<keyword evidence="2" id="KW-1185">Reference proteome</keyword>
<accession>A0A2T3ZXZ4</accession>
<name>A0A2T3ZXZ4_TRIHA</name>
<dbReference type="GeneID" id="36626458"/>
<dbReference type="Proteomes" id="UP000241690">
    <property type="component" value="Unassembled WGS sequence"/>
</dbReference>
<gene>
    <name evidence="1" type="ORF">M431DRAFT_500145</name>
</gene>
<proteinExistence type="predicted"/>